<keyword evidence="3" id="KW-1185">Reference proteome</keyword>
<dbReference type="Proteomes" id="UP000194139">
    <property type="component" value="Chromosome"/>
</dbReference>
<reference evidence="2 3" key="1">
    <citation type="submission" date="2017-05" db="EMBL/GenBank/DDBJ databases">
        <title>Complete and WGS of Bordetella genogroups.</title>
        <authorList>
            <person name="Spilker T."/>
            <person name="LiPuma J."/>
        </authorList>
    </citation>
    <scope>NUCLEOTIDE SEQUENCE [LARGE SCALE GENOMIC DNA]</scope>
    <source>
        <strain evidence="2 3">AU17164</strain>
    </source>
</reference>
<sequence length="351" mass="38746">MTLILNARGEPMPPVASPATPADNPGVEAFSFGDPIPVLDRRDILDYVECLDSGRWYEPPISFHGLAKSFRASTHHSSAIYFKANVLASTLIPHPLITPMLVKELAVNYLTFGNAYLEKRISVTGKVLGLRNAPAKYTRRGKEDGQFFFVPGIAADHELERGTVFHLKEPDINQEVYGLPEYLSTLQSAWLNESATLFRRRYYNNGSHAGFILYMSDAANSAEDIDKVREAMRNAKGPGNFRNLFLYSPNGKKDGVQVIPISEVAARDDFFNIKNVTRDDILAAHRVPPQLMGIVPGNTGGFGAVLPAAQVFARNEIEPLQAVFTTINAWLGIDAFRFEPYVVETGDSAAK</sequence>
<dbReference type="PIRSF" id="PIRSF018494">
    <property type="entry name" value="PBSX_VPQ"/>
    <property type="match status" value="1"/>
</dbReference>
<evidence type="ECO:0000256" key="1">
    <source>
        <dbReference type="ARBA" id="ARBA00006799"/>
    </source>
</evidence>
<dbReference type="EMBL" id="CP021109">
    <property type="protein sequence ID" value="ARP87579.1"/>
    <property type="molecule type" value="Genomic_DNA"/>
</dbReference>
<dbReference type="AlphaFoldDB" id="A0A1W6Z383"/>
<evidence type="ECO:0000313" key="3">
    <source>
        <dbReference type="Proteomes" id="UP000194139"/>
    </source>
</evidence>
<comment type="similarity">
    <text evidence="1">Belongs to the phage portal family. PBSX subfamily.</text>
</comment>
<accession>A0A1W6Z383</accession>
<dbReference type="InterPro" id="IPR006944">
    <property type="entry name" value="Phage/GTA_portal"/>
</dbReference>
<dbReference type="Pfam" id="PF04860">
    <property type="entry name" value="Phage_portal"/>
    <property type="match status" value="1"/>
</dbReference>
<dbReference type="NCBIfam" id="TIGR01540">
    <property type="entry name" value="portal_PBSX"/>
    <property type="match status" value="1"/>
</dbReference>
<evidence type="ECO:0000313" key="2">
    <source>
        <dbReference type="EMBL" id="ARP87579.1"/>
    </source>
</evidence>
<dbReference type="InterPro" id="IPR006430">
    <property type="entry name" value="Phage_portal_PBSX"/>
</dbReference>
<name>A0A1W6Z383_9BORD</name>
<protein>
    <submittedName>
        <fullName evidence="2">Phage portal protein</fullName>
    </submittedName>
</protein>
<gene>
    <name evidence="2" type="ORF">CAL13_16240</name>
</gene>
<proteinExistence type="inferred from homology"/>
<organism evidence="2 3">
    <name type="scientific">Bordetella genomosp. 9</name>
    <dbReference type="NCBI Taxonomy" id="1416803"/>
    <lineage>
        <taxon>Bacteria</taxon>
        <taxon>Pseudomonadati</taxon>
        <taxon>Pseudomonadota</taxon>
        <taxon>Betaproteobacteria</taxon>
        <taxon>Burkholderiales</taxon>
        <taxon>Alcaligenaceae</taxon>
        <taxon>Bordetella</taxon>
    </lineage>
</organism>
<dbReference type="InterPro" id="IPR030935">
    <property type="entry name" value="PBSX_Proteobac"/>
</dbReference>
<dbReference type="RefSeq" id="WP_086072954.1">
    <property type="nucleotide sequence ID" value="NZ_CP021109.1"/>
</dbReference>